<dbReference type="Pfam" id="PF15430">
    <property type="entry name" value="SVWC"/>
    <property type="match status" value="1"/>
</dbReference>
<dbReference type="AlphaFoldDB" id="A0AAQ4DI29"/>
<evidence type="ECO:0000256" key="3">
    <source>
        <dbReference type="SAM" id="SignalP"/>
    </source>
</evidence>
<sequence length="100" mass="11179">MKTLVVAFFTFVVFGAIHCEAFRTWKWTVTAGECHYKGHAIRNGESKSLLLPCVQATCAHGRVEVEHCEPRPSLTMDKRCFEYPGLAAAYPSCCPTYACM</sequence>
<evidence type="ECO:0000259" key="4">
    <source>
        <dbReference type="SMART" id="SM01318"/>
    </source>
</evidence>
<comment type="subcellular location">
    <subcellularLocation>
        <location evidence="1">Secreted</location>
    </subcellularLocation>
</comment>
<proteinExistence type="predicted"/>
<evidence type="ECO:0000313" key="5">
    <source>
        <dbReference type="EMBL" id="KAK8762119.1"/>
    </source>
</evidence>
<keyword evidence="6" id="KW-1185">Reference proteome</keyword>
<name>A0AAQ4DI29_AMBAM</name>
<evidence type="ECO:0000256" key="1">
    <source>
        <dbReference type="ARBA" id="ARBA00004613"/>
    </source>
</evidence>
<dbReference type="EMBL" id="JARKHS020030459">
    <property type="protein sequence ID" value="KAK8762119.1"/>
    <property type="molecule type" value="Genomic_DNA"/>
</dbReference>
<feature type="domain" description="Single" evidence="4">
    <location>
        <begin position="34"/>
        <end position="99"/>
    </location>
</feature>
<evidence type="ECO:0000313" key="6">
    <source>
        <dbReference type="Proteomes" id="UP001321473"/>
    </source>
</evidence>
<feature type="chain" id="PRO_5042822784" description="Single domain-containing protein" evidence="3">
    <location>
        <begin position="20"/>
        <end position="100"/>
    </location>
</feature>
<organism evidence="5 6">
    <name type="scientific">Amblyomma americanum</name>
    <name type="common">Lone star tick</name>
    <dbReference type="NCBI Taxonomy" id="6943"/>
    <lineage>
        <taxon>Eukaryota</taxon>
        <taxon>Metazoa</taxon>
        <taxon>Ecdysozoa</taxon>
        <taxon>Arthropoda</taxon>
        <taxon>Chelicerata</taxon>
        <taxon>Arachnida</taxon>
        <taxon>Acari</taxon>
        <taxon>Parasitiformes</taxon>
        <taxon>Ixodida</taxon>
        <taxon>Ixodoidea</taxon>
        <taxon>Ixodidae</taxon>
        <taxon>Amblyomminae</taxon>
        <taxon>Amblyomma</taxon>
    </lineage>
</organism>
<dbReference type="Proteomes" id="UP001321473">
    <property type="component" value="Unassembled WGS sequence"/>
</dbReference>
<protein>
    <recommendedName>
        <fullName evidence="4">Single domain-containing protein</fullName>
    </recommendedName>
</protein>
<dbReference type="GO" id="GO:0005576">
    <property type="term" value="C:extracellular region"/>
    <property type="evidence" value="ECO:0007669"/>
    <property type="project" value="UniProtKB-SubCell"/>
</dbReference>
<accession>A0AAQ4DI29</accession>
<gene>
    <name evidence="5" type="ORF">V5799_026619</name>
</gene>
<evidence type="ECO:0000256" key="2">
    <source>
        <dbReference type="ARBA" id="ARBA00022525"/>
    </source>
</evidence>
<dbReference type="SMART" id="SM01318">
    <property type="entry name" value="SVWC"/>
    <property type="match status" value="1"/>
</dbReference>
<keyword evidence="2" id="KW-0964">Secreted</keyword>
<dbReference type="InterPro" id="IPR029277">
    <property type="entry name" value="SVWC_dom"/>
</dbReference>
<keyword evidence="3" id="KW-0732">Signal</keyword>
<comment type="caution">
    <text evidence="5">The sequence shown here is derived from an EMBL/GenBank/DDBJ whole genome shotgun (WGS) entry which is preliminary data.</text>
</comment>
<reference evidence="5 6" key="1">
    <citation type="journal article" date="2023" name="Arcadia Sci">
        <title>De novo assembly of a long-read Amblyomma americanum tick genome.</title>
        <authorList>
            <person name="Chou S."/>
            <person name="Poskanzer K.E."/>
            <person name="Rollins M."/>
            <person name="Thuy-Boun P.S."/>
        </authorList>
    </citation>
    <scope>NUCLEOTIDE SEQUENCE [LARGE SCALE GENOMIC DNA]</scope>
    <source>
        <strain evidence="5">F_SG_1</strain>
        <tissue evidence="5">Salivary glands</tissue>
    </source>
</reference>
<feature type="signal peptide" evidence="3">
    <location>
        <begin position="1"/>
        <end position="19"/>
    </location>
</feature>